<name>A0ABS8A598_9FLAO</name>
<accession>A0ABS8A598</accession>
<evidence type="ECO:0000256" key="1">
    <source>
        <dbReference type="ARBA" id="ARBA00008609"/>
    </source>
</evidence>
<keyword evidence="11" id="KW-1185">Reference proteome</keyword>
<gene>
    <name evidence="7 10" type="primary">gcvT</name>
    <name evidence="10" type="ORF">JI747_011340</name>
</gene>
<dbReference type="Pfam" id="PF01571">
    <property type="entry name" value="GCV_T"/>
    <property type="match status" value="1"/>
</dbReference>
<evidence type="ECO:0000256" key="7">
    <source>
        <dbReference type="HAMAP-Rule" id="MF_00259"/>
    </source>
</evidence>
<evidence type="ECO:0000256" key="4">
    <source>
        <dbReference type="ARBA" id="ARBA00022679"/>
    </source>
</evidence>
<comment type="catalytic activity">
    <reaction evidence="6 7">
        <text>N(6)-[(R)-S(8)-aminomethyldihydrolipoyl]-L-lysyl-[protein] + (6S)-5,6,7,8-tetrahydrofolate = N(6)-[(R)-dihydrolipoyl]-L-lysyl-[protein] + (6R)-5,10-methylene-5,6,7,8-tetrahydrofolate + NH4(+)</text>
        <dbReference type="Rhea" id="RHEA:16945"/>
        <dbReference type="Rhea" id="RHEA-COMP:10475"/>
        <dbReference type="Rhea" id="RHEA-COMP:10492"/>
        <dbReference type="ChEBI" id="CHEBI:15636"/>
        <dbReference type="ChEBI" id="CHEBI:28938"/>
        <dbReference type="ChEBI" id="CHEBI:57453"/>
        <dbReference type="ChEBI" id="CHEBI:83100"/>
        <dbReference type="ChEBI" id="CHEBI:83143"/>
        <dbReference type="EC" id="2.1.2.10"/>
    </reaction>
</comment>
<dbReference type="SUPFAM" id="SSF101790">
    <property type="entry name" value="Aminomethyltransferase beta-barrel domain"/>
    <property type="match status" value="1"/>
</dbReference>
<dbReference type="EMBL" id="JAERSE020000003">
    <property type="protein sequence ID" value="MCA6067775.1"/>
    <property type="molecule type" value="Genomic_DNA"/>
</dbReference>
<evidence type="ECO:0000256" key="5">
    <source>
        <dbReference type="ARBA" id="ARBA00031395"/>
    </source>
</evidence>
<dbReference type="GO" id="GO:0004047">
    <property type="term" value="F:aminomethyltransferase activity"/>
    <property type="evidence" value="ECO:0007669"/>
    <property type="project" value="UniProtKB-EC"/>
</dbReference>
<keyword evidence="3 7" id="KW-0032">Aminotransferase</keyword>
<protein>
    <recommendedName>
        <fullName evidence="2 7">Aminomethyltransferase</fullName>
        <ecNumber evidence="2 7">2.1.2.10</ecNumber>
    </recommendedName>
    <alternativeName>
        <fullName evidence="5 7">Glycine cleavage system T protein</fullName>
    </alternativeName>
</protein>
<evidence type="ECO:0000313" key="11">
    <source>
        <dbReference type="Proteomes" id="UP000618240"/>
    </source>
</evidence>
<dbReference type="EC" id="2.1.2.10" evidence="2 7"/>
<dbReference type="PIRSF" id="PIRSF006487">
    <property type="entry name" value="GcvT"/>
    <property type="match status" value="1"/>
</dbReference>
<comment type="similarity">
    <text evidence="1 7">Belongs to the GcvT family.</text>
</comment>
<feature type="domain" description="Aminomethyltransferase C-terminal" evidence="9">
    <location>
        <begin position="285"/>
        <end position="362"/>
    </location>
</feature>
<dbReference type="NCBIfam" id="TIGR00528">
    <property type="entry name" value="gcvT"/>
    <property type="match status" value="1"/>
</dbReference>
<dbReference type="InterPro" id="IPR013977">
    <property type="entry name" value="GcvT_C"/>
</dbReference>
<dbReference type="PANTHER" id="PTHR43757">
    <property type="entry name" value="AMINOMETHYLTRANSFERASE"/>
    <property type="match status" value="1"/>
</dbReference>
<dbReference type="Gene3D" id="4.10.1250.10">
    <property type="entry name" value="Aminomethyltransferase fragment"/>
    <property type="match status" value="1"/>
</dbReference>
<dbReference type="Gene3D" id="3.30.70.1400">
    <property type="entry name" value="Aminomethyltransferase beta-barrel domains"/>
    <property type="match status" value="1"/>
</dbReference>
<dbReference type="InterPro" id="IPR029043">
    <property type="entry name" value="GcvT/YgfZ_C"/>
</dbReference>
<reference evidence="10 11" key="1">
    <citation type="submission" date="2021-09" db="EMBL/GenBank/DDBJ databases">
        <title>Genome sequencing and assembly of Chryseobacterium sp. RG1.</title>
        <authorList>
            <person name="Chhetri G."/>
        </authorList>
    </citation>
    <scope>NUCLEOTIDE SEQUENCE [LARGE SCALE GENOMIC DNA]</scope>
    <source>
        <strain evidence="10 11">RG1</strain>
    </source>
</reference>
<evidence type="ECO:0000259" key="9">
    <source>
        <dbReference type="Pfam" id="PF08669"/>
    </source>
</evidence>
<dbReference type="Gene3D" id="3.30.1360.120">
    <property type="entry name" value="Probable tRNA modification gtpase trme, domain 1"/>
    <property type="match status" value="1"/>
</dbReference>
<comment type="caution">
    <text evidence="10">The sequence shown here is derived from an EMBL/GenBank/DDBJ whole genome shotgun (WGS) entry which is preliminary data.</text>
</comment>
<sequence length="366" mass="40415">METVKVKKTAFNAIHHLLGAKMVDFAGYEMPVQYKGINHEHETVRNNVGVFDVSHMGEILIQGKEALSLIQKISSNDASKLFPGKVQYSCMPNDTGGIIDDLLVYMISKDDYLLVINASNIKKDLNWIHGQNSFDAKVSNISDSMSLLAVQGPKAQQVLQKLTDVSLKDLAYYMFTIGELAHIPNALISATGYTGAGGFEIYVENRYAAHLWEAIFEVGKEEGIEPIGLGARDTLRLEMGYCLYGNDIDDFTSPLEAGLGWITKFNKDFVHSGFLKIQKEKGISKKLVGFEMIDKGIPRHGYEIWNENHEILGTVTSGTMSPTLKTAIGMGYISVENSAVGNEIFINIRNKSAKAIIVALPFINVK</sequence>
<dbReference type="NCBIfam" id="NF001567">
    <property type="entry name" value="PRK00389.1"/>
    <property type="match status" value="1"/>
</dbReference>
<dbReference type="Pfam" id="PF08669">
    <property type="entry name" value="GCV_T_C"/>
    <property type="match status" value="1"/>
</dbReference>
<dbReference type="InterPro" id="IPR028896">
    <property type="entry name" value="GcvT/YgfZ/DmdA"/>
</dbReference>
<comment type="subunit">
    <text evidence="7">The glycine cleavage system is composed of four proteins: P, T, L and H.</text>
</comment>
<evidence type="ECO:0000256" key="6">
    <source>
        <dbReference type="ARBA" id="ARBA00047665"/>
    </source>
</evidence>
<evidence type="ECO:0000256" key="3">
    <source>
        <dbReference type="ARBA" id="ARBA00022576"/>
    </source>
</evidence>
<evidence type="ECO:0000313" key="10">
    <source>
        <dbReference type="EMBL" id="MCA6067775.1"/>
    </source>
</evidence>
<comment type="function">
    <text evidence="7">The glycine cleavage system catalyzes the degradation of glycine.</text>
</comment>
<proteinExistence type="inferred from homology"/>
<feature type="domain" description="GCVT N-terminal" evidence="8">
    <location>
        <begin position="13"/>
        <end position="267"/>
    </location>
</feature>
<dbReference type="SUPFAM" id="SSF103025">
    <property type="entry name" value="Folate-binding domain"/>
    <property type="match status" value="1"/>
</dbReference>
<dbReference type="PANTHER" id="PTHR43757:SF2">
    <property type="entry name" value="AMINOMETHYLTRANSFERASE, MITOCHONDRIAL"/>
    <property type="match status" value="1"/>
</dbReference>
<dbReference type="Proteomes" id="UP000618240">
    <property type="component" value="Unassembled WGS sequence"/>
</dbReference>
<organism evidence="10 11">
    <name type="scientific">Chryseobacterium tagetis</name>
    <dbReference type="NCBI Taxonomy" id="2801334"/>
    <lineage>
        <taxon>Bacteria</taxon>
        <taxon>Pseudomonadati</taxon>
        <taxon>Bacteroidota</taxon>
        <taxon>Flavobacteriia</taxon>
        <taxon>Flavobacteriales</taxon>
        <taxon>Weeksellaceae</taxon>
        <taxon>Chryseobacterium group</taxon>
        <taxon>Chryseobacterium</taxon>
    </lineage>
</organism>
<dbReference type="InterPro" id="IPR006222">
    <property type="entry name" value="GCVT_N"/>
</dbReference>
<dbReference type="InterPro" id="IPR022903">
    <property type="entry name" value="GcvT_bac"/>
</dbReference>
<dbReference type="HAMAP" id="MF_00259">
    <property type="entry name" value="GcvT"/>
    <property type="match status" value="1"/>
</dbReference>
<dbReference type="InterPro" id="IPR027266">
    <property type="entry name" value="TrmE/GcvT-like"/>
</dbReference>
<dbReference type="RefSeq" id="WP_225688741.1">
    <property type="nucleotide sequence ID" value="NZ_JAERSE020000003.1"/>
</dbReference>
<keyword evidence="4 7" id="KW-0808">Transferase</keyword>
<dbReference type="Gene3D" id="2.40.30.110">
    <property type="entry name" value="Aminomethyltransferase beta-barrel domains"/>
    <property type="match status" value="1"/>
</dbReference>
<evidence type="ECO:0000256" key="2">
    <source>
        <dbReference type="ARBA" id="ARBA00012616"/>
    </source>
</evidence>
<evidence type="ECO:0000259" key="8">
    <source>
        <dbReference type="Pfam" id="PF01571"/>
    </source>
</evidence>
<dbReference type="InterPro" id="IPR006223">
    <property type="entry name" value="GcvT"/>
</dbReference>